<dbReference type="Proteomes" id="UP001515500">
    <property type="component" value="Chromosome 7"/>
</dbReference>
<proteinExistence type="predicted"/>
<dbReference type="Pfam" id="PF13855">
    <property type="entry name" value="LRR_8"/>
    <property type="match status" value="1"/>
</dbReference>
<dbReference type="GeneID" id="120265443"/>
<dbReference type="InterPro" id="IPR032675">
    <property type="entry name" value="LRR_dom_sf"/>
</dbReference>
<dbReference type="AlphaFoldDB" id="A0AB40BRQ1"/>
<dbReference type="InterPro" id="IPR001611">
    <property type="entry name" value="Leu-rich_rpt"/>
</dbReference>
<reference evidence="2" key="1">
    <citation type="submission" date="2025-08" db="UniProtKB">
        <authorList>
            <consortium name="RefSeq"/>
        </authorList>
    </citation>
    <scope>IDENTIFICATION</scope>
</reference>
<keyword evidence="1" id="KW-1185">Reference proteome</keyword>
<protein>
    <submittedName>
        <fullName evidence="2">Uncharacterized protein LOC120265443 isoform X1</fullName>
    </submittedName>
</protein>
<evidence type="ECO:0000313" key="2">
    <source>
        <dbReference type="RefSeq" id="XP_039129286.1"/>
    </source>
</evidence>
<dbReference type="SUPFAM" id="SSF52047">
    <property type="entry name" value="RNI-like"/>
    <property type="match status" value="1"/>
</dbReference>
<dbReference type="Gene3D" id="3.80.10.10">
    <property type="entry name" value="Ribonuclease Inhibitor"/>
    <property type="match status" value="2"/>
</dbReference>
<dbReference type="RefSeq" id="XP_039129286.1">
    <property type="nucleotide sequence ID" value="XM_039273352.1"/>
</dbReference>
<sequence length="145" mass="15571">MSSHKMVYCESLSQLMSLSINKNNGLTADGIEAFTNLSNLVNLNLERCSRIHGGIIHLRGLHELSHLDLQGCPVIAASFGIISGLIETLNLDPCKISCEGLLNIKGLTSLRTLELSETGVKSEVAVIITKAKADPFSGQLRKRGG</sequence>
<accession>A0AB40BRQ1</accession>
<name>A0AB40BRQ1_DIOCR</name>
<evidence type="ECO:0000313" key="1">
    <source>
        <dbReference type="Proteomes" id="UP001515500"/>
    </source>
</evidence>
<organism evidence="1 2">
    <name type="scientific">Dioscorea cayennensis subsp. rotundata</name>
    <name type="common">White Guinea yam</name>
    <name type="synonym">Dioscorea rotundata</name>
    <dbReference type="NCBI Taxonomy" id="55577"/>
    <lineage>
        <taxon>Eukaryota</taxon>
        <taxon>Viridiplantae</taxon>
        <taxon>Streptophyta</taxon>
        <taxon>Embryophyta</taxon>
        <taxon>Tracheophyta</taxon>
        <taxon>Spermatophyta</taxon>
        <taxon>Magnoliopsida</taxon>
        <taxon>Liliopsida</taxon>
        <taxon>Dioscoreales</taxon>
        <taxon>Dioscoreaceae</taxon>
        <taxon>Dioscorea</taxon>
    </lineage>
</organism>
<gene>
    <name evidence="2" type="primary">LOC120265443</name>
</gene>